<comment type="caution">
    <text evidence="1">The sequence shown here is derived from an EMBL/GenBank/DDBJ whole genome shotgun (WGS) entry which is preliminary data.</text>
</comment>
<dbReference type="AlphaFoldDB" id="A0A7D9EBC5"/>
<reference evidence="1" key="1">
    <citation type="submission" date="2020-04" db="EMBL/GenBank/DDBJ databases">
        <authorList>
            <person name="Alioto T."/>
            <person name="Alioto T."/>
            <person name="Gomez Garrido J."/>
        </authorList>
    </citation>
    <scope>NUCLEOTIDE SEQUENCE</scope>
    <source>
        <strain evidence="1">A484AB</strain>
    </source>
</reference>
<dbReference type="OrthoDB" id="5982764at2759"/>
<evidence type="ECO:0000313" key="2">
    <source>
        <dbReference type="Proteomes" id="UP001152795"/>
    </source>
</evidence>
<name>A0A7D9EBC5_PARCT</name>
<gene>
    <name evidence="1" type="ORF">PACLA_8A080281</name>
</gene>
<proteinExistence type="predicted"/>
<evidence type="ECO:0000313" key="1">
    <source>
        <dbReference type="EMBL" id="CAB4004206.1"/>
    </source>
</evidence>
<keyword evidence="2" id="KW-1185">Reference proteome</keyword>
<accession>A0A7D9EBC5</accession>
<sequence length="475" mass="53148">MDFYEAYAIFGVAWATAVGMFLITFITASCCLAKVTLPWLENSLMLLYETRVYPETLRVMKNVLKVAPVIVICLGCAGGAGQYICYYVDGATRLDFNNALPHWLVIVLNIVRFTSLLHMFCGYSLFLIVPVCVMIVSQLSMKEFKGFMDEEFKKTNTSMTFGTAVTLFEERVNFIRQSSKSCMMMLIILVVSSTLSFTLNVYNFLFVRRLAIYFWFAVLPLLWIAIPLAVAAWATDTYQTFAGVVLKNWAQTSGDAGEISVQGLVTNDVALEVTCITCRSSARSKGSQRKKNTGIQYAKRKFRKNLRNVIRPLQIKSCPQNGNTNVAFHTRGNKQNGFTLQHGLTRDITKLPSVEMFEPVVIGQQIGQRAPEPAIVEQPIGQRTPVSAGQLIGQRTINEAVITSCDYSQSMPVRFDFERYIIYLQCLLPDVGFSVGGCLVTWDKVFGLAVFMTSLAAVFIQEVLFGSRKNTISRP</sequence>
<organism evidence="1 2">
    <name type="scientific">Paramuricea clavata</name>
    <name type="common">Red gorgonian</name>
    <name type="synonym">Violescent sea-whip</name>
    <dbReference type="NCBI Taxonomy" id="317549"/>
    <lineage>
        <taxon>Eukaryota</taxon>
        <taxon>Metazoa</taxon>
        <taxon>Cnidaria</taxon>
        <taxon>Anthozoa</taxon>
        <taxon>Octocorallia</taxon>
        <taxon>Malacalcyonacea</taxon>
        <taxon>Plexauridae</taxon>
        <taxon>Paramuricea</taxon>
    </lineage>
</organism>
<dbReference type="EMBL" id="CACRXK020004833">
    <property type="protein sequence ID" value="CAB4004206.1"/>
    <property type="molecule type" value="Genomic_DNA"/>
</dbReference>
<dbReference type="Proteomes" id="UP001152795">
    <property type="component" value="Unassembled WGS sequence"/>
</dbReference>
<protein>
    <submittedName>
        <fullName evidence="1">Uncharacterized protein</fullName>
    </submittedName>
</protein>